<comment type="similarity">
    <text evidence="1 2">Belongs to the universal stress protein A family.</text>
</comment>
<dbReference type="PANTHER" id="PTHR46268:SF6">
    <property type="entry name" value="UNIVERSAL STRESS PROTEIN UP12"/>
    <property type="match status" value="1"/>
</dbReference>
<evidence type="ECO:0000313" key="5">
    <source>
        <dbReference type="Proteomes" id="UP001214043"/>
    </source>
</evidence>
<dbReference type="PANTHER" id="PTHR46268">
    <property type="entry name" value="STRESS RESPONSE PROTEIN NHAX"/>
    <property type="match status" value="1"/>
</dbReference>
<keyword evidence="5" id="KW-1185">Reference proteome</keyword>
<dbReference type="Proteomes" id="UP001214043">
    <property type="component" value="Chromosome"/>
</dbReference>
<dbReference type="RefSeq" id="WP_274492724.1">
    <property type="nucleotide sequence ID" value="NZ_CP118166.1"/>
</dbReference>
<dbReference type="Gene3D" id="3.40.50.620">
    <property type="entry name" value="HUPs"/>
    <property type="match status" value="1"/>
</dbReference>
<organism evidence="4 5">
    <name type="scientific">Hyphococcus flavus</name>
    <dbReference type="NCBI Taxonomy" id="1866326"/>
    <lineage>
        <taxon>Bacteria</taxon>
        <taxon>Pseudomonadati</taxon>
        <taxon>Pseudomonadota</taxon>
        <taxon>Alphaproteobacteria</taxon>
        <taxon>Parvularculales</taxon>
        <taxon>Parvularculaceae</taxon>
        <taxon>Hyphococcus</taxon>
    </lineage>
</organism>
<reference evidence="4" key="1">
    <citation type="submission" date="2023-02" db="EMBL/GenBank/DDBJ databases">
        <title>Genome sequence of Hyphococcus flavus.</title>
        <authorList>
            <person name="Rong J.-C."/>
            <person name="Zhao Q."/>
            <person name="Yi M."/>
            <person name="Wu J.-Y."/>
        </authorList>
    </citation>
    <scope>NUCLEOTIDE SEQUENCE</scope>
    <source>
        <strain evidence="4">MCCC 1K03223</strain>
    </source>
</reference>
<feature type="domain" description="UspA" evidence="3">
    <location>
        <begin position="4"/>
        <end position="150"/>
    </location>
</feature>
<name>A0AAE9ZE70_9PROT</name>
<dbReference type="InterPro" id="IPR014729">
    <property type="entry name" value="Rossmann-like_a/b/a_fold"/>
</dbReference>
<evidence type="ECO:0000313" key="4">
    <source>
        <dbReference type="EMBL" id="WDI30902.1"/>
    </source>
</evidence>
<keyword evidence="2" id="KW-0963">Cytoplasm</keyword>
<dbReference type="Pfam" id="PF00582">
    <property type="entry name" value="Usp"/>
    <property type="match status" value="1"/>
</dbReference>
<evidence type="ECO:0000259" key="3">
    <source>
        <dbReference type="Pfam" id="PF00582"/>
    </source>
</evidence>
<dbReference type="SUPFAM" id="SSF52402">
    <property type="entry name" value="Adenine nucleotide alpha hydrolases-like"/>
    <property type="match status" value="1"/>
</dbReference>
<comment type="subcellular location">
    <subcellularLocation>
        <location evidence="2">Cytoplasm</location>
    </subcellularLocation>
</comment>
<accession>A0AAE9ZE70</accession>
<dbReference type="PIRSF" id="PIRSF006276">
    <property type="entry name" value="UspA"/>
    <property type="match status" value="1"/>
</dbReference>
<dbReference type="InterPro" id="IPR006016">
    <property type="entry name" value="UspA"/>
</dbReference>
<dbReference type="CDD" id="cd00293">
    <property type="entry name" value="USP-like"/>
    <property type="match status" value="1"/>
</dbReference>
<proteinExistence type="inferred from homology"/>
<dbReference type="EMBL" id="CP118166">
    <property type="protein sequence ID" value="WDI30902.1"/>
    <property type="molecule type" value="Genomic_DNA"/>
</dbReference>
<dbReference type="PRINTS" id="PR01438">
    <property type="entry name" value="UNVRSLSTRESS"/>
</dbReference>
<evidence type="ECO:0000256" key="2">
    <source>
        <dbReference type="PIRNR" id="PIRNR006276"/>
    </source>
</evidence>
<dbReference type="InterPro" id="IPR006015">
    <property type="entry name" value="Universal_stress_UspA"/>
</dbReference>
<gene>
    <name evidence="4" type="ORF">PUV54_13160</name>
</gene>
<dbReference type="KEGG" id="hfl:PUV54_13160"/>
<dbReference type="AlphaFoldDB" id="A0AAE9ZE70"/>
<evidence type="ECO:0000256" key="1">
    <source>
        <dbReference type="ARBA" id="ARBA00008791"/>
    </source>
</evidence>
<protein>
    <recommendedName>
        <fullName evidence="2">Universal stress protein</fullName>
    </recommendedName>
</protein>
<dbReference type="GO" id="GO:0005737">
    <property type="term" value="C:cytoplasm"/>
    <property type="evidence" value="ECO:0007669"/>
    <property type="project" value="UniProtKB-SubCell"/>
</dbReference>
<sequence length="160" mass="17089">MKFQNIIAAVAVDDDLSEGVILAARSLAKRDGAHLQVVSAWPLLSTTIATFSGEAAANSAVAAEAITERNREGRQTTEQKLGELAAKYAPGAKWVLLDGEPADEIAEYAKDQGADLIVTGSHQRGFWQTLFQGSASRDLVREAPCAVFLVTKKFAESQKG</sequence>